<dbReference type="RefSeq" id="WP_013515747.1">
    <property type="nucleotide sequence ID" value="NC_014844.1"/>
</dbReference>
<accession>E6VY30</accession>
<dbReference type="OrthoDB" id="5459800at2"/>
<evidence type="ECO:0000313" key="2">
    <source>
        <dbReference type="Proteomes" id="UP000002191"/>
    </source>
</evidence>
<protein>
    <recommendedName>
        <fullName evidence="3">Sulfotransferase domain-containing protein</fullName>
    </recommendedName>
</protein>
<sequence length="420" mass="49880">MENRLILHVGLQKTGTTAIQSFLEINTNILKRQRVNYIINPTRLYMAWPIYRNREDATVPVEELWKPIKLSLQHSSVMYSNESFSNIVEERPEFVLDLTKLLPENPITIIVYIRRQDLHYESLYGQNIVHGEFRKFNPSPSDDYMIFDYGQTTKVYEYSRWLNIMSDHLRPQDKLVVRVYERGAFESGSIFNDFISAGGLQWDPEFTIPEKTVNVSLDGRFIELARKMASFYKINGPKNYNFHFESSFLWVTLKTINEAIGITGNKRLFSRTERIEFMKKYEDTNNSVSKKFFNNKKPLFDESDLYSTANNEKDRFKEGECEMALILLNKLWIDIACLAKFRVLNYMRLKYYLKKRKYDRSFNTKWRCFFHKTIQSLGKRTVKNWGSVPQMENELYTLSSEVTKTECLIDEYHKFIQNDE</sequence>
<dbReference type="Proteomes" id="UP000002191">
    <property type="component" value="Chromosome"/>
</dbReference>
<dbReference type="AlphaFoldDB" id="E6VY30"/>
<reference evidence="1 2" key="2">
    <citation type="journal article" date="2014" name="Genome Announc.">
        <title>Complete Genome Sequence of the Subsurface, Mesophilic Sulfate-Reducing Bacterium Desulfovibrio aespoeensis Aspo-2.</title>
        <authorList>
            <person name="Pedersen K."/>
            <person name="Bengtsson A."/>
            <person name="Edlund J."/>
            <person name="Rabe L."/>
            <person name="Hazen T."/>
            <person name="Chakraborty R."/>
            <person name="Goodwin L."/>
            <person name="Shapiro N."/>
        </authorList>
    </citation>
    <scope>NUCLEOTIDE SEQUENCE [LARGE SCALE GENOMIC DNA]</scope>
    <source>
        <strain evidence="2">ATCC 700646 / DSM 10631 / Aspo-2</strain>
    </source>
</reference>
<dbReference type="eggNOG" id="COG1874">
    <property type="taxonomic scope" value="Bacteria"/>
</dbReference>
<dbReference type="HOGENOM" id="CLU_688354_0_0_7"/>
<dbReference type="KEGG" id="das:Daes_2848"/>
<dbReference type="STRING" id="643562.Daes_2848"/>
<organism evidence="1 2">
    <name type="scientific">Pseudodesulfovibrio aespoeensis (strain ATCC 700646 / DSM 10631 / Aspo-2)</name>
    <name type="common">Desulfovibrio aespoeensis</name>
    <dbReference type="NCBI Taxonomy" id="643562"/>
    <lineage>
        <taxon>Bacteria</taxon>
        <taxon>Pseudomonadati</taxon>
        <taxon>Thermodesulfobacteriota</taxon>
        <taxon>Desulfovibrionia</taxon>
        <taxon>Desulfovibrionales</taxon>
        <taxon>Desulfovibrionaceae</taxon>
    </lineage>
</organism>
<dbReference type="EMBL" id="CP002431">
    <property type="protein sequence ID" value="ADU63844.1"/>
    <property type="molecule type" value="Genomic_DNA"/>
</dbReference>
<name>E6VY30_PSEA9</name>
<gene>
    <name evidence="1" type="ordered locus">Daes_2848</name>
</gene>
<keyword evidence="2" id="KW-1185">Reference proteome</keyword>
<evidence type="ECO:0000313" key="1">
    <source>
        <dbReference type="EMBL" id="ADU63844.1"/>
    </source>
</evidence>
<dbReference type="InterPro" id="IPR027417">
    <property type="entry name" value="P-loop_NTPase"/>
</dbReference>
<proteinExistence type="predicted"/>
<evidence type="ECO:0008006" key="3">
    <source>
        <dbReference type="Google" id="ProtNLM"/>
    </source>
</evidence>
<reference evidence="2" key="1">
    <citation type="submission" date="2010-12" db="EMBL/GenBank/DDBJ databases">
        <title>Complete sequence of Desulfovibrio aespoeensis Aspo-2.</title>
        <authorList>
            <consortium name="US DOE Joint Genome Institute"/>
            <person name="Lucas S."/>
            <person name="Copeland A."/>
            <person name="Lapidus A."/>
            <person name="Cheng J.-F."/>
            <person name="Goodwin L."/>
            <person name="Pitluck S."/>
            <person name="Chertkov O."/>
            <person name="Misra M."/>
            <person name="Detter J.C."/>
            <person name="Han C."/>
            <person name="Tapia R."/>
            <person name="Land M."/>
            <person name="Hauser L."/>
            <person name="Kyrpides N."/>
            <person name="Ivanova N."/>
            <person name="Ovchinnikova G."/>
            <person name="Pedersen K."/>
            <person name="Jagevall S."/>
            <person name="Hazen T."/>
            <person name="Woyke T."/>
        </authorList>
    </citation>
    <scope>NUCLEOTIDE SEQUENCE [LARGE SCALE GENOMIC DNA]</scope>
    <source>
        <strain evidence="2">ATCC 700646 / DSM 10631 / Aspo-2</strain>
    </source>
</reference>
<dbReference type="SUPFAM" id="SSF52540">
    <property type="entry name" value="P-loop containing nucleoside triphosphate hydrolases"/>
    <property type="match status" value="1"/>
</dbReference>